<evidence type="ECO:0000313" key="13">
    <source>
        <dbReference type="Proteomes" id="UP001341840"/>
    </source>
</evidence>
<evidence type="ECO:0000259" key="11">
    <source>
        <dbReference type="SMART" id="SM00382"/>
    </source>
</evidence>
<evidence type="ECO:0000256" key="8">
    <source>
        <dbReference type="ARBA" id="ARBA00023136"/>
    </source>
</evidence>
<name>A0ABU6W9J2_9FABA</name>
<dbReference type="GO" id="GO:0008237">
    <property type="term" value="F:metallopeptidase activity"/>
    <property type="evidence" value="ECO:0007669"/>
    <property type="project" value="UniProtKB-KW"/>
</dbReference>
<evidence type="ECO:0000313" key="12">
    <source>
        <dbReference type="EMBL" id="MED6182039.1"/>
    </source>
</evidence>
<keyword evidence="8" id="KW-0472">Membrane</keyword>
<evidence type="ECO:0000256" key="1">
    <source>
        <dbReference type="ARBA" id="ARBA00004370"/>
    </source>
</evidence>
<keyword evidence="4 9" id="KW-0547">Nucleotide-binding</keyword>
<comment type="caution">
    <text evidence="12">The sequence shown here is derived from an EMBL/GenBank/DDBJ whole genome shotgun (WGS) entry which is preliminary data.</text>
</comment>
<accession>A0ABU6W9J2</accession>
<dbReference type="SMART" id="SM00382">
    <property type="entry name" value="AAA"/>
    <property type="match status" value="1"/>
</dbReference>
<dbReference type="PANTHER" id="PTHR23076">
    <property type="entry name" value="METALLOPROTEASE M41 FTSH"/>
    <property type="match status" value="1"/>
</dbReference>
<reference evidence="12 13" key="1">
    <citation type="journal article" date="2023" name="Plants (Basel)">
        <title>Bridging the Gap: Combining Genomics and Transcriptomics Approaches to Understand Stylosanthes scabra, an Orphan Legume from the Brazilian Caatinga.</title>
        <authorList>
            <person name="Ferreira-Neto J.R.C."/>
            <person name="da Silva M.D."/>
            <person name="Binneck E."/>
            <person name="de Melo N.F."/>
            <person name="da Silva R.H."/>
            <person name="de Melo A.L.T.M."/>
            <person name="Pandolfi V."/>
            <person name="Bustamante F.O."/>
            <person name="Brasileiro-Vidal A.C."/>
            <person name="Benko-Iseppon A.M."/>
        </authorList>
    </citation>
    <scope>NUCLEOTIDE SEQUENCE [LARGE SCALE GENOMIC DNA]</scope>
    <source>
        <tissue evidence="12">Leaves</tissue>
    </source>
</reference>
<keyword evidence="12" id="KW-0482">Metalloprotease</keyword>
<dbReference type="InterPro" id="IPR011546">
    <property type="entry name" value="Pept_M41_FtsH_extracell"/>
</dbReference>
<dbReference type="CDD" id="cd19501">
    <property type="entry name" value="RecA-like_FtsH"/>
    <property type="match status" value="1"/>
</dbReference>
<feature type="compositionally biased region" description="Low complexity" evidence="10">
    <location>
        <begin position="95"/>
        <end position="106"/>
    </location>
</feature>
<dbReference type="Pfam" id="PF00004">
    <property type="entry name" value="AAA"/>
    <property type="match status" value="1"/>
</dbReference>
<organism evidence="12 13">
    <name type="scientific">Stylosanthes scabra</name>
    <dbReference type="NCBI Taxonomy" id="79078"/>
    <lineage>
        <taxon>Eukaryota</taxon>
        <taxon>Viridiplantae</taxon>
        <taxon>Streptophyta</taxon>
        <taxon>Embryophyta</taxon>
        <taxon>Tracheophyta</taxon>
        <taxon>Spermatophyta</taxon>
        <taxon>Magnoliopsida</taxon>
        <taxon>eudicotyledons</taxon>
        <taxon>Gunneridae</taxon>
        <taxon>Pentapetalae</taxon>
        <taxon>rosids</taxon>
        <taxon>fabids</taxon>
        <taxon>Fabales</taxon>
        <taxon>Fabaceae</taxon>
        <taxon>Papilionoideae</taxon>
        <taxon>50 kb inversion clade</taxon>
        <taxon>dalbergioids sensu lato</taxon>
        <taxon>Dalbergieae</taxon>
        <taxon>Pterocarpus clade</taxon>
        <taxon>Stylosanthes</taxon>
    </lineage>
</organism>
<evidence type="ECO:0000256" key="6">
    <source>
        <dbReference type="ARBA" id="ARBA00022840"/>
    </source>
</evidence>
<dbReference type="SUPFAM" id="SSF52540">
    <property type="entry name" value="P-loop containing nucleoside triphosphate hydrolases"/>
    <property type="match status" value="1"/>
</dbReference>
<dbReference type="InterPro" id="IPR003959">
    <property type="entry name" value="ATPase_AAA_core"/>
</dbReference>
<evidence type="ECO:0000256" key="5">
    <source>
        <dbReference type="ARBA" id="ARBA00022801"/>
    </source>
</evidence>
<keyword evidence="13" id="KW-1185">Reference proteome</keyword>
<dbReference type="InterPro" id="IPR041569">
    <property type="entry name" value="AAA_lid_3"/>
</dbReference>
<dbReference type="PANTHER" id="PTHR23076:SF110">
    <property type="entry name" value="INACTIVE ATP-DEPENDENT ZINC METALLOPROTEASE FTSHI 3, CHLOROPLASTIC-RELATED"/>
    <property type="match status" value="1"/>
</dbReference>
<dbReference type="Pfam" id="PF06480">
    <property type="entry name" value="FtsH_ext"/>
    <property type="match status" value="1"/>
</dbReference>
<dbReference type="Gene3D" id="1.10.8.60">
    <property type="match status" value="1"/>
</dbReference>
<evidence type="ECO:0000256" key="4">
    <source>
        <dbReference type="ARBA" id="ARBA00022741"/>
    </source>
</evidence>
<dbReference type="InterPro" id="IPR003960">
    <property type="entry name" value="ATPase_AAA_CS"/>
</dbReference>
<dbReference type="EMBL" id="JASCZI010181333">
    <property type="protein sequence ID" value="MED6182039.1"/>
    <property type="molecule type" value="Genomic_DNA"/>
</dbReference>
<dbReference type="InterPro" id="IPR003593">
    <property type="entry name" value="AAA+_ATPase"/>
</dbReference>
<feature type="domain" description="AAA+ ATPase" evidence="11">
    <location>
        <begin position="396"/>
        <end position="532"/>
    </location>
</feature>
<feature type="region of interest" description="Disordered" evidence="10">
    <location>
        <begin position="90"/>
        <end position="120"/>
    </location>
</feature>
<evidence type="ECO:0000256" key="3">
    <source>
        <dbReference type="ARBA" id="ARBA00022692"/>
    </source>
</evidence>
<dbReference type="Pfam" id="PF17862">
    <property type="entry name" value="AAA_lid_3"/>
    <property type="match status" value="1"/>
</dbReference>
<gene>
    <name evidence="12" type="primary">FTSHI3_1</name>
    <name evidence="12" type="ORF">PIB30_024970</name>
</gene>
<sequence length="653" mass="72728">MSSFPSSSFNAGSFLNLAQRRYLGVYGGLCTSSFVFPSPCFKFNQSYKFQHSLVWNPKLKYSYDDRRSRNASFRFPYCCNSQHGFSGNKKIEPLVSSSSSSSSSSRSRVKRKSHYGKGESNNRFKKRISLRLRPRLRLLAMRMRRASIQSFLNEVGIFVRKNIRTVAFSASVSIVFSLCFLFLKLTALPAVKTVPYSELITSLQSGYVTKVLLEEGSRRIYYNMNNPVVENDQVSGKELQVVDVSVDRDVDKPPSEETSGAGKTPSVNTSRKFSKARASVPEWQYSTRKIDRDEKFLLSLMREKGVSYSSAPQSVLMSMRNTLITVITLWIPLMPMMWLLYRQLSAANSPARKQKPNGQTVGFDDVEGVDSAKVELMEIVSCLQGDINYQKVGAKLPRGVLLVGPPGTGKTLLARAVAGEAGVPFFTVSASEFVELFVGRGAARIRDLFNAARKFAPSIIFIDELDAVGGRRGRSFNDERDQTLNQLLTEMDGFESEMRVVVIAATNRPEALDPALCRPGRFSRKVYVGEPDEEGRRKILAVHLRGVPLEEDTNIICHLIASLTAGLVGADLANIVNEAALLAARRGSEGVAREDIMEAIERAKFGINDKQLRSNKLSKELVKLFPWMPSLMGRSDKRQDDLQGPLGYQSLSS</sequence>
<comment type="subcellular location">
    <subcellularLocation>
        <location evidence="1">Membrane</location>
    </subcellularLocation>
</comment>
<dbReference type="Gene3D" id="3.40.50.300">
    <property type="entry name" value="P-loop containing nucleotide triphosphate hydrolases"/>
    <property type="match status" value="1"/>
</dbReference>
<keyword evidence="7" id="KW-1133">Transmembrane helix</keyword>
<keyword evidence="3" id="KW-0812">Transmembrane</keyword>
<dbReference type="PROSITE" id="PS00674">
    <property type="entry name" value="AAA"/>
    <property type="match status" value="1"/>
</dbReference>
<evidence type="ECO:0000256" key="2">
    <source>
        <dbReference type="ARBA" id="ARBA00022670"/>
    </source>
</evidence>
<keyword evidence="2" id="KW-0645">Protease</keyword>
<evidence type="ECO:0000256" key="7">
    <source>
        <dbReference type="ARBA" id="ARBA00022989"/>
    </source>
</evidence>
<comment type="similarity">
    <text evidence="9">Belongs to the AAA ATPase family.</text>
</comment>
<evidence type="ECO:0000256" key="9">
    <source>
        <dbReference type="RuleBase" id="RU003651"/>
    </source>
</evidence>
<dbReference type="Proteomes" id="UP001341840">
    <property type="component" value="Unassembled WGS sequence"/>
</dbReference>
<protein>
    <submittedName>
        <fullName evidence="12">Inactive ATP-dependent zinc metalloprotease FTSHI 3, chloroplastic</fullName>
    </submittedName>
</protein>
<keyword evidence="5" id="KW-0378">Hydrolase</keyword>
<dbReference type="InterPro" id="IPR027417">
    <property type="entry name" value="P-loop_NTPase"/>
</dbReference>
<proteinExistence type="inferred from homology"/>
<feature type="region of interest" description="Disordered" evidence="10">
    <location>
        <begin position="249"/>
        <end position="273"/>
    </location>
</feature>
<evidence type="ECO:0000256" key="10">
    <source>
        <dbReference type="SAM" id="MobiDB-lite"/>
    </source>
</evidence>
<keyword evidence="6 9" id="KW-0067">ATP-binding</keyword>